<reference evidence="2 3" key="1">
    <citation type="submission" date="2006-02" db="EMBL/GenBank/DDBJ databases">
        <authorList>
            <person name="Pinhassi J."/>
            <person name="Pedros-Alio C."/>
            <person name="Ferriera S."/>
            <person name="Johnson J."/>
            <person name="Kravitz S."/>
            <person name="Halpern A."/>
            <person name="Remington K."/>
            <person name="Beeson K."/>
            <person name="Tran B."/>
            <person name="Rogers Y.-H."/>
            <person name="Friedman R."/>
            <person name="Venter J.C."/>
        </authorList>
    </citation>
    <scope>NUCLEOTIDE SEQUENCE [LARGE SCALE GENOMIC DNA]</scope>
    <source>
        <strain evidence="2 3">MED297</strain>
    </source>
</reference>
<evidence type="ECO:0000256" key="1">
    <source>
        <dbReference type="SAM" id="SignalP"/>
    </source>
</evidence>
<dbReference type="STRING" id="314283.MED297_15839"/>
<feature type="signal peptide" evidence="1">
    <location>
        <begin position="1"/>
        <end position="28"/>
    </location>
</feature>
<protein>
    <recommendedName>
        <fullName evidence="4">YfaZ</fullName>
    </recommendedName>
</protein>
<dbReference type="InterPro" id="IPR009998">
    <property type="entry name" value="YfaZ"/>
</dbReference>
<organism evidence="2 3">
    <name type="scientific">Reinekea blandensis MED297</name>
    <dbReference type="NCBI Taxonomy" id="314283"/>
    <lineage>
        <taxon>Bacteria</taxon>
        <taxon>Pseudomonadati</taxon>
        <taxon>Pseudomonadota</taxon>
        <taxon>Gammaproteobacteria</taxon>
        <taxon>Oceanospirillales</taxon>
        <taxon>Saccharospirillaceae</taxon>
        <taxon>Reinekea</taxon>
    </lineage>
</organism>
<dbReference type="AlphaFoldDB" id="A4BDN6"/>
<comment type="caution">
    <text evidence="2">The sequence shown here is derived from an EMBL/GenBank/DDBJ whole genome shotgun (WGS) entry which is preliminary data.</text>
</comment>
<evidence type="ECO:0008006" key="4">
    <source>
        <dbReference type="Google" id="ProtNLM"/>
    </source>
</evidence>
<dbReference type="EMBL" id="AAOE01000008">
    <property type="protein sequence ID" value="EAR09645.1"/>
    <property type="molecule type" value="Genomic_DNA"/>
</dbReference>
<name>A4BDN6_9GAMM</name>
<gene>
    <name evidence="2" type="ORF">MED297_15839</name>
</gene>
<proteinExistence type="predicted"/>
<dbReference type="Proteomes" id="UP000005953">
    <property type="component" value="Unassembled WGS sequence"/>
</dbReference>
<evidence type="ECO:0000313" key="2">
    <source>
        <dbReference type="EMBL" id="EAR09645.1"/>
    </source>
</evidence>
<evidence type="ECO:0000313" key="3">
    <source>
        <dbReference type="Proteomes" id="UP000005953"/>
    </source>
</evidence>
<dbReference type="Pfam" id="PF07437">
    <property type="entry name" value="YfaZ"/>
    <property type="match status" value="1"/>
</dbReference>
<dbReference type="HOGENOM" id="CLU_122257_0_0_6"/>
<sequence length="195" mass="20615">MAENLESCFMFKKTLAAVLATASASVFAGGAVDFALSDKSVRLEHDAVLVGTGAHLSTGGIYNEDSGNWALSAGFNAVDATMANRELIGGVGFRGFGLHTVQSDISVAIGVGGFLRWQPDFMNGLGLEGQGYVAPSILSFGDLVDTYEGVGRLTYKVLPQARAFLGYHVLGGTYTDGNVWEAVDSTFHIGFRITY</sequence>
<feature type="chain" id="PRO_5002666635" description="YfaZ" evidence="1">
    <location>
        <begin position="29"/>
        <end position="195"/>
    </location>
</feature>
<accession>A4BDN6</accession>
<keyword evidence="3" id="KW-1185">Reference proteome</keyword>
<keyword evidence="1" id="KW-0732">Signal</keyword>